<evidence type="ECO:0000256" key="3">
    <source>
        <dbReference type="ARBA" id="ARBA00022676"/>
    </source>
</evidence>
<comment type="subunit">
    <text evidence="9">Homodimer.</text>
</comment>
<evidence type="ECO:0000256" key="1">
    <source>
        <dbReference type="ARBA" id="ARBA00004861"/>
    </source>
</evidence>
<dbReference type="AlphaFoldDB" id="A0A2D6M140"/>
<keyword evidence="5" id="KW-0210">Decarboxylase</keyword>
<dbReference type="FunFam" id="3.40.50.2020:FF:000025">
    <property type="entry name" value="Uridine monophosphate synthetase"/>
    <property type="match status" value="1"/>
</dbReference>
<evidence type="ECO:0000256" key="7">
    <source>
        <dbReference type="ARBA" id="ARBA00023239"/>
    </source>
</evidence>
<feature type="binding site" description="in other chain" evidence="9">
    <location>
        <position position="92"/>
    </location>
    <ligand>
        <name>5-phospho-alpha-D-ribose 1-diphosphate</name>
        <dbReference type="ChEBI" id="CHEBI:58017"/>
        <note>ligand shared between dimeric partners</note>
    </ligand>
</feature>
<comment type="pathway">
    <text evidence="2 9">Pyrimidine metabolism; UMP biosynthesis via de novo pathway; UMP from orotate: step 1/2.</text>
</comment>
<dbReference type="GO" id="GO:0044205">
    <property type="term" value="P:'de novo' UMP biosynthetic process"/>
    <property type="evidence" value="ECO:0007669"/>
    <property type="project" value="UniProtKB-UniRule"/>
</dbReference>
<comment type="pathway">
    <text evidence="1">Pyrimidine metabolism; UMP biosynthesis via de novo pathway; UMP from orotate: step 2/2.</text>
</comment>
<dbReference type="GO" id="GO:0004588">
    <property type="term" value="F:orotate phosphoribosyltransferase activity"/>
    <property type="evidence" value="ECO:0007669"/>
    <property type="project" value="UniProtKB-UniRule"/>
</dbReference>
<comment type="caution">
    <text evidence="9">Lacks conserved residue(s) required for the propagation of feature annotation.</text>
</comment>
<dbReference type="EMBL" id="NZBU01000008">
    <property type="protein sequence ID" value="MAG22109.1"/>
    <property type="molecule type" value="Genomic_DNA"/>
</dbReference>
<dbReference type="InterPro" id="IPR029057">
    <property type="entry name" value="PRTase-like"/>
</dbReference>
<keyword evidence="9" id="KW-0460">Magnesium</keyword>
<feature type="binding site" description="in other chain" evidence="9">
    <location>
        <begin position="117"/>
        <end position="125"/>
    </location>
    <ligand>
        <name>5-phospho-alpha-D-ribose 1-diphosphate</name>
        <dbReference type="ChEBI" id="CHEBI:58017"/>
        <note>ligand shared between dimeric partners</note>
    </ligand>
</feature>
<dbReference type="SUPFAM" id="SSF53271">
    <property type="entry name" value="PRTase-like"/>
    <property type="match status" value="1"/>
</dbReference>
<dbReference type="InterPro" id="IPR023031">
    <property type="entry name" value="OPRT"/>
</dbReference>
<comment type="caution">
    <text evidence="10">The sequence shown here is derived from an EMBL/GenBank/DDBJ whole genome shotgun (WGS) entry which is preliminary data.</text>
</comment>
<feature type="binding site" evidence="9">
    <location>
        <position position="95"/>
    </location>
    <ligand>
        <name>5-phospho-alpha-D-ribose 1-diphosphate</name>
        <dbReference type="ChEBI" id="CHEBI:58017"/>
        <note>ligand shared between dimeric partners</note>
    </ligand>
</feature>
<feature type="binding site" evidence="9">
    <location>
        <position position="91"/>
    </location>
    <ligand>
        <name>5-phospho-alpha-D-ribose 1-diphosphate</name>
        <dbReference type="ChEBI" id="CHEBI:58017"/>
        <note>ligand shared between dimeric partners</note>
    </ligand>
</feature>
<dbReference type="UniPathway" id="UPA00070">
    <property type="reaction ID" value="UER00119"/>
</dbReference>
<evidence type="ECO:0000256" key="8">
    <source>
        <dbReference type="ARBA" id="ARBA00023268"/>
    </source>
</evidence>
<protein>
    <recommendedName>
        <fullName evidence="9">Orotate phosphoribosyltransferase</fullName>
        <shortName evidence="9">OPRT</shortName>
        <shortName evidence="9">OPRTase</shortName>
        <ecNumber evidence="9">2.4.2.10</ecNumber>
    </recommendedName>
</protein>
<dbReference type="GO" id="GO:0004590">
    <property type="term" value="F:orotidine-5'-phosphate decarboxylase activity"/>
    <property type="evidence" value="ECO:0007669"/>
    <property type="project" value="TreeGrafter"/>
</dbReference>
<comment type="function">
    <text evidence="9">Catalyzes the transfer of a ribosyl phosphate group from 5-phosphoribose 1-diphosphate to orotate, leading to the formation of orotidine monophosphate (OMP).</text>
</comment>
<evidence type="ECO:0000256" key="5">
    <source>
        <dbReference type="ARBA" id="ARBA00022793"/>
    </source>
</evidence>
<proteinExistence type="inferred from homology"/>
<evidence type="ECO:0000256" key="2">
    <source>
        <dbReference type="ARBA" id="ARBA00004889"/>
    </source>
</evidence>
<evidence type="ECO:0000313" key="11">
    <source>
        <dbReference type="Proteomes" id="UP000226592"/>
    </source>
</evidence>
<reference evidence="11" key="1">
    <citation type="submission" date="2017-09" db="EMBL/GenBank/DDBJ databases">
        <title>The Reconstruction of 2,631 Draft Metagenome-Assembled Genomes from the Global Oceans.</title>
        <authorList>
            <person name="Tully B.J."/>
            <person name="Graham E.D."/>
            <person name="Heidelberg J.F."/>
        </authorList>
    </citation>
    <scope>NUCLEOTIDE SEQUENCE [LARGE SCALE GENOMIC DNA]</scope>
</reference>
<evidence type="ECO:0000256" key="9">
    <source>
        <dbReference type="HAMAP-Rule" id="MF_01208"/>
    </source>
</evidence>
<dbReference type="Gene3D" id="3.40.50.2020">
    <property type="match status" value="1"/>
</dbReference>
<dbReference type="InterPro" id="IPR004467">
    <property type="entry name" value="Or_phspho_trans_dom"/>
</dbReference>
<organism evidence="10 11">
    <name type="scientific">Candidatus Iainarchaeum sp</name>
    <dbReference type="NCBI Taxonomy" id="3101447"/>
    <lineage>
        <taxon>Archaea</taxon>
        <taxon>Candidatus Iainarchaeota</taxon>
        <taxon>Candidatus Iainarchaeia</taxon>
        <taxon>Candidatus Iainarchaeales</taxon>
        <taxon>Candidatus Iainarchaeaceae</taxon>
        <taxon>Candidatus Iainarchaeum</taxon>
    </lineage>
</organism>
<dbReference type="PANTHER" id="PTHR19278:SF9">
    <property type="entry name" value="URIDINE 5'-MONOPHOSPHATE SYNTHASE"/>
    <property type="match status" value="1"/>
</dbReference>
<name>A0A2D6M140_9ARCH</name>
<dbReference type="EC" id="2.4.2.10" evidence="9"/>
<dbReference type="CDD" id="cd06223">
    <property type="entry name" value="PRTases_typeI"/>
    <property type="match status" value="1"/>
</dbReference>
<keyword evidence="8" id="KW-0511">Multifunctional enzyme</keyword>
<dbReference type="HAMAP" id="MF_01208">
    <property type="entry name" value="PyrE"/>
    <property type="match status" value="1"/>
</dbReference>
<comment type="similarity">
    <text evidence="9">Belongs to the purine/pyrimidine phosphoribosyltransferase family. PyrE subfamily.</text>
</comment>
<keyword evidence="3 9" id="KW-0328">Glycosyltransferase</keyword>
<evidence type="ECO:0000256" key="4">
    <source>
        <dbReference type="ARBA" id="ARBA00022679"/>
    </source>
</evidence>
<keyword evidence="7" id="KW-0456">Lyase</keyword>
<dbReference type="InterPro" id="IPR000836">
    <property type="entry name" value="PRTase_dom"/>
</dbReference>
<sequence>MSGKEKLAEELFDIGAVKFGEFTLKSGLKSPIYIDLRVLVSYPNTLRNVAGELIKLTKPLHFDRIAGIPYAAIPIATAVSLQANYPMIYPRKEQKGYGTKRAIEGEFKEGDMIIVYDDLITTGGSKFEAIAPLEEAGMKVKDIVVLVDREQGGTKELQEKGYTLHSVLKIGEILEALKKAGKIDEEQYNSINDYFNDPEKWQEGK</sequence>
<accession>A0A2D6M140</accession>
<dbReference type="Proteomes" id="UP000226592">
    <property type="component" value="Unassembled WGS sequence"/>
</dbReference>
<dbReference type="PANTHER" id="PTHR19278">
    <property type="entry name" value="OROTATE PHOSPHORIBOSYLTRANSFERASE"/>
    <property type="match status" value="1"/>
</dbReference>
<keyword evidence="6 9" id="KW-0665">Pyrimidine biosynthesis</keyword>
<gene>
    <name evidence="9" type="primary">pyrE</name>
    <name evidence="10" type="ORF">CL943_02280</name>
</gene>
<dbReference type="GO" id="GO:0019856">
    <property type="term" value="P:pyrimidine nucleobase biosynthetic process"/>
    <property type="evidence" value="ECO:0007669"/>
    <property type="project" value="TreeGrafter"/>
</dbReference>
<feature type="binding site" evidence="9">
    <location>
        <position position="121"/>
    </location>
    <ligand>
        <name>orotate</name>
        <dbReference type="ChEBI" id="CHEBI:30839"/>
    </ligand>
</feature>
<evidence type="ECO:0000256" key="6">
    <source>
        <dbReference type="ARBA" id="ARBA00022975"/>
    </source>
</evidence>
<evidence type="ECO:0000313" key="10">
    <source>
        <dbReference type="EMBL" id="MAG22109.1"/>
    </source>
</evidence>
<comment type="catalytic activity">
    <reaction evidence="9">
        <text>orotidine 5'-phosphate + diphosphate = orotate + 5-phospho-alpha-D-ribose 1-diphosphate</text>
        <dbReference type="Rhea" id="RHEA:10380"/>
        <dbReference type="ChEBI" id="CHEBI:30839"/>
        <dbReference type="ChEBI" id="CHEBI:33019"/>
        <dbReference type="ChEBI" id="CHEBI:57538"/>
        <dbReference type="ChEBI" id="CHEBI:58017"/>
        <dbReference type="EC" id="2.4.2.10"/>
    </reaction>
</comment>
<feature type="binding site" evidence="9">
    <location>
        <position position="149"/>
    </location>
    <ligand>
        <name>orotate</name>
        <dbReference type="ChEBI" id="CHEBI:30839"/>
    </ligand>
</feature>
<keyword evidence="4 9" id="KW-0808">Transferase</keyword>
<comment type="cofactor">
    <cofactor evidence="9">
        <name>Mg(2+)</name>
        <dbReference type="ChEBI" id="CHEBI:18420"/>
    </cofactor>
</comment>
<dbReference type="GO" id="GO:0000287">
    <property type="term" value="F:magnesium ion binding"/>
    <property type="evidence" value="ECO:0007669"/>
    <property type="project" value="UniProtKB-UniRule"/>
</dbReference>
<dbReference type="NCBIfam" id="TIGR00336">
    <property type="entry name" value="pyrE"/>
    <property type="match status" value="1"/>
</dbReference>